<name>A0A161WHT7_COLIC</name>
<keyword evidence="1" id="KW-1133">Transmembrane helix</keyword>
<dbReference type="EMBL" id="LFIW01000949">
    <property type="protein sequence ID" value="KZL84178.1"/>
    <property type="molecule type" value="Genomic_DNA"/>
</dbReference>
<feature type="non-terminal residue" evidence="2">
    <location>
        <position position="1"/>
    </location>
</feature>
<evidence type="ECO:0000313" key="3">
    <source>
        <dbReference type="Proteomes" id="UP000076584"/>
    </source>
</evidence>
<keyword evidence="1" id="KW-0472">Membrane</keyword>
<gene>
    <name evidence="2" type="ORF">CI238_02674</name>
</gene>
<accession>A0A161WHT7</accession>
<keyword evidence="1" id="KW-0812">Transmembrane</keyword>
<feature type="transmembrane region" description="Helical" evidence="1">
    <location>
        <begin position="57"/>
        <end position="80"/>
    </location>
</feature>
<evidence type="ECO:0000313" key="2">
    <source>
        <dbReference type="EMBL" id="KZL84178.1"/>
    </source>
</evidence>
<dbReference type="Proteomes" id="UP000076584">
    <property type="component" value="Unassembled WGS sequence"/>
</dbReference>
<dbReference type="AlphaFoldDB" id="A0A161WHT7"/>
<keyword evidence="3" id="KW-1185">Reference proteome</keyword>
<comment type="caution">
    <text evidence="2">The sequence shown here is derived from an EMBL/GenBank/DDBJ whole genome shotgun (WGS) entry which is preliminary data.</text>
</comment>
<protein>
    <submittedName>
        <fullName evidence="2">Uncharacterized protein</fullName>
    </submittedName>
</protein>
<reference evidence="2 3" key="1">
    <citation type="submission" date="2015-06" db="EMBL/GenBank/DDBJ databases">
        <title>Survival trade-offs in plant roots during colonization by closely related pathogenic and mutualistic fungi.</title>
        <authorList>
            <person name="Hacquard S."/>
            <person name="Kracher B."/>
            <person name="Hiruma K."/>
            <person name="Weinman A."/>
            <person name="Muench P."/>
            <person name="Garrido Oter R."/>
            <person name="Ver Loren van Themaat E."/>
            <person name="Dallerey J.-F."/>
            <person name="Damm U."/>
            <person name="Henrissat B."/>
            <person name="Lespinet O."/>
            <person name="Thon M."/>
            <person name="Kemen E."/>
            <person name="McHardy A.C."/>
            <person name="Schulze-Lefert P."/>
            <person name="O'Connell R.J."/>
        </authorList>
    </citation>
    <scope>NUCLEOTIDE SEQUENCE [LARGE SCALE GENOMIC DNA]</scope>
    <source>
        <strain evidence="2 3">MAFF 238704</strain>
    </source>
</reference>
<feature type="non-terminal residue" evidence="2">
    <location>
        <position position="290"/>
    </location>
</feature>
<evidence type="ECO:0000256" key="1">
    <source>
        <dbReference type="SAM" id="Phobius"/>
    </source>
</evidence>
<feature type="transmembrane region" description="Helical" evidence="1">
    <location>
        <begin position="243"/>
        <end position="263"/>
    </location>
</feature>
<feature type="transmembrane region" description="Helical" evidence="1">
    <location>
        <begin position="12"/>
        <end position="30"/>
    </location>
</feature>
<feature type="transmembrane region" description="Helical" evidence="1">
    <location>
        <begin position="138"/>
        <end position="162"/>
    </location>
</feature>
<organism evidence="2 3">
    <name type="scientific">Colletotrichum incanum</name>
    <name type="common">Soybean anthracnose fungus</name>
    <dbReference type="NCBI Taxonomy" id="1573173"/>
    <lineage>
        <taxon>Eukaryota</taxon>
        <taxon>Fungi</taxon>
        <taxon>Dikarya</taxon>
        <taxon>Ascomycota</taxon>
        <taxon>Pezizomycotina</taxon>
        <taxon>Sordariomycetes</taxon>
        <taxon>Hypocreomycetidae</taxon>
        <taxon>Glomerellales</taxon>
        <taxon>Glomerellaceae</taxon>
        <taxon>Colletotrichum</taxon>
        <taxon>Colletotrichum spaethianum species complex</taxon>
    </lineage>
</organism>
<sequence>LWPDPGGCLLPLAYTMAWILIHLPVTVLRIRRWGKVRTLSRLLNHSVMQNSSRPNQVILWIPLAIVLDIGAMVLLVFLVIEENGVAILWIAFRESILRPFIDERVDAIPAHKEGGSSTTKDKINPVPVPSCRSLIGQAWLTVLAVILLVVLLPLQLIGLISAAKGRSLEGLKAVWCSSMFQSAECVLINCNMPPYIGEEQYHWLTATVTALSIRDVFEVFDAAILVMIGNKTRWWRARMKKPWFIMLTGNTVLLCILTVDVIGSSRLPNSVSRVIWVFKYEQSTYSSVVC</sequence>
<proteinExistence type="predicted"/>